<proteinExistence type="predicted"/>
<accession>A0A5B7FKR6</accession>
<name>A0A5B7FKR6_PORTR</name>
<dbReference type="Proteomes" id="UP000324222">
    <property type="component" value="Unassembled WGS sequence"/>
</dbReference>
<feature type="compositionally biased region" description="Polar residues" evidence="1">
    <location>
        <begin position="7"/>
        <end position="25"/>
    </location>
</feature>
<feature type="region of interest" description="Disordered" evidence="1">
    <location>
        <begin position="1"/>
        <end position="35"/>
    </location>
</feature>
<dbReference type="EMBL" id="VSRR010008053">
    <property type="protein sequence ID" value="MPC48011.1"/>
    <property type="molecule type" value="Genomic_DNA"/>
</dbReference>
<feature type="compositionally biased region" description="Acidic residues" evidence="1">
    <location>
        <begin position="74"/>
        <end position="94"/>
    </location>
</feature>
<keyword evidence="3" id="KW-1185">Reference proteome</keyword>
<evidence type="ECO:0000313" key="3">
    <source>
        <dbReference type="Proteomes" id="UP000324222"/>
    </source>
</evidence>
<evidence type="ECO:0000256" key="1">
    <source>
        <dbReference type="SAM" id="MobiDB-lite"/>
    </source>
</evidence>
<comment type="caution">
    <text evidence="2">The sequence shown here is derived from an EMBL/GenBank/DDBJ whole genome shotgun (WGS) entry which is preliminary data.</text>
</comment>
<organism evidence="2 3">
    <name type="scientific">Portunus trituberculatus</name>
    <name type="common">Swimming crab</name>
    <name type="synonym">Neptunus trituberculatus</name>
    <dbReference type="NCBI Taxonomy" id="210409"/>
    <lineage>
        <taxon>Eukaryota</taxon>
        <taxon>Metazoa</taxon>
        <taxon>Ecdysozoa</taxon>
        <taxon>Arthropoda</taxon>
        <taxon>Crustacea</taxon>
        <taxon>Multicrustacea</taxon>
        <taxon>Malacostraca</taxon>
        <taxon>Eumalacostraca</taxon>
        <taxon>Eucarida</taxon>
        <taxon>Decapoda</taxon>
        <taxon>Pleocyemata</taxon>
        <taxon>Brachyura</taxon>
        <taxon>Eubrachyura</taxon>
        <taxon>Portunoidea</taxon>
        <taxon>Portunidae</taxon>
        <taxon>Portuninae</taxon>
        <taxon>Portunus</taxon>
    </lineage>
</organism>
<protein>
    <submittedName>
        <fullName evidence="2">Uncharacterized protein</fullName>
    </submittedName>
</protein>
<evidence type="ECO:0000313" key="2">
    <source>
        <dbReference type="EMBL" id="MPC48011.1"/>
    </source>
</evidence>
<reference evidence="2 3" key="1">
    <citation type="submission" date="2019-05" db="EMBL/GenBank/DDBJ databases">
        <title>Another draft genome of Portunus trituberculatus and its Hox gene families provides insights of decapod evolution.</title>
        <authorList>
            <person name="Jeong J.-H."/>
            <person name="Song I."/>
            <person name="Kim S."/>
            <person name="Choi T."/>
            <person name="Kim D."/>
            <person name="Ryu S."/>
            <person name="Kim W."/>
        </authorList>
    </citation>
    <scope>NUCLEOTIDE SEQUENCE [LARGE SCALE GENOMIC DNA]</scope>
    <source>
        <tissue evidence="2">Muscle</tissue>
    </source>
</reference>
<feature type="region of interest" description="Disordered" evidence="1">
    <location>
        <begin position="55"/>
        <end position="94"/>
    </location>
</feature>
<gene>
    <name evidence="2" type="ORF">E2C01_041775</name>
</gene>
<sequence>MGHENILAQNPLTLNSFASPAQDTSADWKGEEEEEREINVVVMVMVVLYVARGGLERDEQVRGPDGGRLAEEKEKEEEEEEEEEEKEEEEIVEG</sequence>
<dbReference type="AlphaFoldDB" id="A0A5B7FKR6"/>